<dbReference type="Proteomes" id="UP001066276">
    <property type="component" value="Chromosome 10"/>
</dbReference>
<keyword evidence="3" id="KW-1185">Reference proteome</keyword>
<name>A0AAV7M6E0_PLEWA</name>
<dbReference type="EMBL" id="JANPWB010000014">
    <property type="protein sequence ID" value="KAJ1098679.1"/>
    <property type="molecule type" value="Genomic_DNA"/>
</dbReference>
<gene>
    <name evidence="2" type="ORF">NDU88_003786</name>
</gene>
<evidence type="ECO:0000256" key="1">
    <source>
        <dbReference type="SAM" id="MobiDB-lite"/>
    </source>
</evidence>
<organism evidence="2 3">
    <name type="scientific">Pleurodeles waltl</name>
    <name type="common">Iberian ribbed newt</name>
    <dbReference type="NCBI Taxonomy" id="8319"/>
    <lineage>
        <taxon>Eukaryota</taxon>
        <taxon>Metazoa</taxon>
        <taxon>Chordata</taxon>
        <taxon>Craniata</taxon>
        <taxon>Vertebrata</taxon>
        <taxon>Euteleostomi</taxon>
        <taxon>Amphibia</taxon>
        <taxon>Batrachia</taxon>
        <taxon>Caudata</taxon>
        <taxon>Salamandroidea</taxon>
        <taxon>Salamandridae</taxon>
        <taxon>Pleurodelinae</taxon>
        <taxon>Pleurodeles</taxon>
    </lineage>
</organism>
<comment type="caution">
    <text evidence="2">The sequence shown here is derived from an EMBL/GenBank/DDBJ whole genome shotgun (WGS) entry which is preliminary data.</text>
</comment>
<sequence length="113" mass="12346">MPPPVHLLGRLGPHAGPRPISQLRLTPRPNGTWEIPEEEAAPLKSTTRSSQGCRFQSTLAPSWPTPLSSLVACSSSYHHCSARASPCWQTRPLCQWGGTPRRKIAALRAPPLH</sequence>
<accession>A0AAV7M6E0</accession>
<evidence type="ECO:0000313" key="2">
    <source>
        <dbReference type="EMBL" id="KAJ1098679.1"/>
    </source>
</evidence>
<dbReference type="AlphaFoldDB" id="A0AAV7M6E0"/>
<reference evidence="2" key="1">
    <citation type="journal article" date="2022" name="bioRxiv">
        <title>Sequencing and chromosome-scale assembly of the giantPleurodeles waltlgenome.</title>
        <authorList>
            <person name="Brown T."/>
            <person name="Elewa A."/>
            <person name="Iarovenko S."/>
            <person name="Subramanian E."/>
            <person name="Araus A.J."/>
            <person name="Petzold A."/>
            <person name="Susuki M."/>
            <person name="Suzuki K.-i.T."/>
            <person name="Hayashi T."/>
            <person name="Toyoda A."/>
            <person name="Oliveira C."/>
            <person name="Osipova E."/>
            <person name="Leigh N.D."/>
            <person name="Simon A."/>
            <person name="Yun M.H."/>
        </authorList>
    </citation>
    <scope>NUCLEOTIDE SEQUENCE</scope>
    <source>
        <strain evidence="2">20211129_DDA</strain>
        <tissue evidence="2">Liver</tissue>
    </source>
</reference>
<protein>
    <submittedName>
        <fullName evidence="2">Uncharacterized protein</fullName>
    </submittedName>
</protein>
<feature type="region of interest" description="Disordered" evidence="1">
    <location>
        <begin position="1"/>
        <end position="50"/>
    </location>
</feature>
<evidence type="ECO:0000313" key="3">
    <source>
        <dbReference type="Proteomes" id="UP001066276"/>
    </source>
</evidence>
<proteinExistence type="predicted"/>